<dbReference type="SUPFAM" id="SSF49478">
    <property type="entry name" value="Cna protein B-type domain"/>
    <property type="match status" value="1"/>
</dbReference>
<dbReference type="Proteomes" id="UP000651057">
    <property type="component" value="Unassembled WGS sequence"/>
</dbReference>
<dbReference type="Gene3D" id="2.160.20.10">
    <property type="entry name" value="Single-stranded right-handed beta-helix, Pectin lyase-like"/>
    <property type="match status" value="1"/>
</dbReference>
<keyword evidence="1" id="KW-0121">Carboxypeptidase</keyword>
<dbReference type="AlphaFoldDB" id="A0A937D950"/>
<comment type="caution">
    <text evidence="1">The sequence shown here is derived from an EMBL/GenBank/DDBJ whole genome shotgun (WGS) entry which is preliminary data.</text>
</comment>
<evidence type="ECO:0000313" key="1">
    <source>
        <dbReference type="EMBL" id="MBL0683367.1"/>
    </source>
</evidence>
<dbReference type="SMART" id="SM00710">
    <property type="entry name" value="PbH1"/>
    <property type="match status" value="10"/>
</dbReference>
<organism evidence="1 2">
    <name type="scientific">Aquimarina mytili</name>
    <dbReference type="NCBI Taxonomy" id="874423"/>
    <lineage>
        <taxon>Bacteria</taxon>
        <taxon>Pseudomonadati</taxon>
        <taxon>Bacteroidota</taxon>
        <taxon>Flavobacteriia</taxon>
        <taxon>Flavobacteriales</taxon>
        <taxon>Flavobacteriaceae</taxon>
        <taxon>Aquimarina</taxon>
    </lineage>
</organism>
<keyword evidence="1" id="KW-0645">Protease</keyword>
<keyword evidence="2" id="KW-1185">Reference proteome</keyword>
<evidence type="ECO:0000313" key="2">
    <source>
        <dbReference type="Proteomes" id="UP000651057"/>
    </source>
</evidence>
<name>A0A937D950_9FLAO</name>
<dbReference type="InterPro" id="IPR012334">
    <property type="entry name" value="Pectin_lyas_fold"/>
</dbReference>
<dbReference type="EMBL" id="JAERQJ010000003">
    <property type="protein sequence ID" value="MBL0683367.1"/>
    <property type="molecule type" value="Genomic_DNA"/>
</dbReference>
<dbReference type="Gene3D" id="2.60.40.10">
    <property type="entry name" value="Immunoglobulins"/>
    <property type="match status" value="1"/>
</dbReference>
<accession>A0A937D950</accession>
<sequence>MNYGGYNLILFDSFNDGWNGASSIRVFVDGVLVVDEDLANGASPRIIGFSVFDTSVTQNPPLTLFDQFNGYFDYTVTGGTLRTSDTDPCAITTSSSNTLTRTIPAGATIEKAYLFWAHSNYTVDTNVTFEGQNVTADVVNQYAVSQISFFGMVSDVTSIIQGIPDPSSNTYDFSDLNVDNTNNTGFFCGSTTLGGWSLMIFYTEPSLPASRINLFNGFNGLQNATTDYTIDNFFAISSAGAKTTVLSWEGDQAFSGGEDISITTSLNPTPTSLKGDGDNIAPTENPFNSTIFDNTPGGATVNNTAAFGLDLDTYNIASLIGAGDTSVTTNVDVGGDIVILNAVAIKVTSNLIVGTVYEDINYPGGAGRDLATSSGAPIENATVELYDSSGNLELIATTDSAGEYVFAGMADGDYTVRVVNNTVRSTRGGGTACTTCLPIQTFRRNYTASTLSDVTNEVGGANPLNEDPGAVTTIGDPLPAGAQTLSSVSISGEGAVDLDFGFNFNTIVNTNGDGQGSLEQFIINSNTIDETGLDIEAHPNDITLDPNAGEDTSIFMIPTNADPLGRTTDPRYNSTDGYFDILTTVNLSAITGANTKIDGRTQTAYSGNTNTGSIGSGGTTVGTTAVTLPTYDLPEIQVRRDGNGYAIDIQGNNVTVRNIAAFANGNSGDGIRVTSGTGIIVQSNIVGPNAVGTLEGNTRNGIRINGGTSTVTGNYIAQNRLRGIRINNNGPPTSTITLNHITNNASNTCNNNGNIQVSGGALIEIRNNLIENAGAYGINHTAGTVTITDNTITTSGQNAGCNSDSGIRLNTNNASVVSNIINANNGSGIAVTGGTTSGNLISQNSIYNNGSATNLSLGIDINDDGVTINDSGDADTGPNGSLNFPIIESAAVAGGRIRVIGWVGAGATVEFFLTDIDQGTAVAGNNQIGGVSRDYGEGQVFIGSAIEGSGADNSAASSTYNDVDGNTDTTNRFDFMITLTSAIPAGSIITATATISNTTSEFGSIYAVRAGSIITNRNITFRVKSN</sequence>
<dbReference type="GO" id="GO:0004180">
    <property type="term" value="F:carboxypeptidase activity"/>
    <property type="evidence" value="ECO:0007669"/>
    <property type="project" value="UniProtKB-KW"/>
</dbReference>
<dbReference type="RefSeq" id="WP_201918314.1">
    <property type="nucleotide sequence ID" value="NZ_BAABAX010000005.1"/>
</dbReference>
<keyword evidence="1" id="KW-0378">Hydrolase</keyword>
<dbReference type="SUPFAM" id="SSF51126">
    <property type="entry name" value="Pectin lyase-like"/>
    <property type="match status" value="1"/>
</dbReference>
<dbReference type="InterPro" id="IPR011050">
    <property type="entry name" value="Pectin_lyase_fold/virulence"/>
</dbReference>
<gene>
    <name evidence="1" type="ORF">JJQ60_07560</name>
</gene>
<protein>
    <submittedName>
        <fullName evidence="1">Carboxypeptidase regulatory-like domain-containing protein</fullName>
    </submittedName>
</protein>
<dbReference type="InterPro" id="IPR013783">
    <property type="entry name" value="Ig-like_fold"/>
</dbReference>
<reference evidence="1" key="1">
    <citation type="submission" date="2021-01" db="EMBL/GenBank/DDBJ databases">
        <authorList>
            <person name="Zhong Y.L."/>
        </authorList>
    </citation>
    <scope>NUCLEOTIDE SEQUENCE</scope>
    <source>
        <strain evidence="1">KCTC 23302</strain>
    </source>
</reference>
<dbReference type="Pfam" id="PF13620">
    <property type="entry name" value="CarboxypepD_reg"/>
    <property type="match status" value="1"/>
</dbReference>
<dbReference type="InterPro" id="IPR006626">
    <property type="entry name" value="PbH1"/>
</dbReference>
<proteinExistence type="predicted"/>